<organism evidence="8 9">
    <name type="scientific">Gleimia hominis</name>
    <dbReference type="NCBI Taxonomy" id="595468"/>
    <lineage>
        <taxon>Bacteria</taxon>
        <taxon>Bacillati</taxon>
        <taxon>Actinomycetota</taxon>
        <taxon>Actinomycetes</taxon>
        <taxon>Actinomycetales</taxon>
        <taxon>Actinomycetaceae</taxon>
        <taxon>Gleimia</taxon>
    </lineage>
</organism>
<reference evidence="8 9" key="1">
    <citation type="submission" date="2023-06" db="EMBL/GenBank/DDBJ databases">
        <title>Draft genome sequence of Gleimia hominis type strain CCUG 57540T.</title>
        <authorList>
            <person name="Salva-Serra F."/>
            <person name="Cardew S."/>
            <person name="Jensie Markopoulos S."/>
            <person name="Ohlen M."/>
            <person name="Inganas E."/>
            <person name="Svensson-Stadler L."/>
            <person name="Moore E.R.B."/>
        </authorList>
    </citation>
    <scope>NUCLEOTIDE SEQUENCE [LARGE SCALE GENOMIC DNA]</scope>
    <source>
        <strain evidence="8 9">CCUG 57540</strain>
    </source>
</reference>
<gene>
    <name evidence="6" type="primary">xseB</name>
    <name evidence="8" type="ORF">QS713_07170</name>
</gene>
<evidence type="ECO:0000313" key="9">
    <source>
        <dbReference type="Proteomes" id="UP001247542"/>
    </source>
</evidence>
<keyword evidence="3 6" id="KW-0540">Nuclease</keyword>
<evidence type="ECO:0000256" key="6">
    <source>
        <dbReference type="HAMAP-Rule" id="MF_00337"/>
    </source>
</evidence>
<name>A0ABU3IBT8_9ACTO</name>
<dbReference type="RefSeq" id="WP_313273933.1">
    <property type="nucleotide sequence ID" value="NZ_JASXSX010000002.1"/>
</dbReference>
<proteinExistence type="inferred from homology"/>
<evidence type="ECO:0000256" key="5">
    <source>
        <dbReference type="ARBA" id="ARBA00022839"/>
    </source>
</evidence>
<dbReference type="NCBIfam" id="TIGR01280">
    <property type="entry name" value="xseB"/>
    <property type="match status" value="1"/>
</dbReference>
<comment type="subcellular location">
    <subcellularLocation>
        <location evidence="6">Cytoplasm</location>
    </subcellularLocation>
</comment>
<keyword evidence="5 6" id="KW-0269">Exonuclease</keyword>
<evidence type="ECO:0000256" key="7">
    <source>
        <dbReference type="SAM" id="MobiDB-lite"/>
    </source>
</evidence>
<evidence type="ECO:0000256" key="4">
    <source>
        <dbReference type="ARBA" id="ARBA00022801"/>
    </source>
</evidence>
<evidence type="ECO:0000256" key="2">
    <source>
        <dbReference type="ARBA" id="ARBA00022490"/>
    </source>
</evidence>
<accession>A0ABU3IBT8</accession>
<comment type="function">
    <text evidence="6">Bidirectionally degrades single-stranded DNA into large acid-insoluble oligonucleotides, which are then degraded further into small acid-soluble oligonucleotides.</text>
</comment>
<dbReference type="InterPro" id="IPR003761">
    <property type="entry name" value="Exonuc_VII_S"/>
</dbReference>
<dbReference type="InterPro" id="IPR037004">
    <property type="entry name" value="Exonuc_VII_ssu_sf"/>
</dbReference>
<dbReference type="HAMAP" id="MF_00337">
    <property type="entry name" value="Exonuc_7_S"/>
    <property type="match status" value="1"/>
</dbReference>
<feature type="region of interest" description="Disordered" evidence="7">
    <location>
        <begin position="62"/>
        <end position="84"/>
    </location>
</feature>
<keyword evidence="4 6" id="KW-0378">Hydrolase</keyword>
<dbReference type="PANTHER" id="PTHR34137">
    <property type="entry name" value="EXODEOXYRIBONUCLEASE 7 SMALL SUBUNIT"/>
    <property type="match status" value="1"/>
</dbReference>
<evidence type="ECO:0000256" key="3">
    <source>
        <dbReference type="ARBA" id="ARBA00022722"/>
    </source>
</evidence>
<dbReference type="EC" id="3.1.11.6" evidence="6"/>
<dbReference type="Proteomes" id="UP001247542">
    <property type="component" value="Unassembled WGS sequence"/>
</dbReference>
<comment type="catalytic activity">
    <reaction evidence="6">
        <text>Exonucleolytic cleavage in either 5'- to 3'- or 3'- to 5'-direction to yield nucleoside 5'-phosphates.</text>
        <dbReference type="EC" id="3.1.11.6"/>
    </reaction>
</comment>
<evidence type="ECO:0000313" key="8">
    <source>
        <dbReference type="EMBL" id="MDT3767839.1"/>
    </source>
</evidence>
<keyword evidence="2 6" id="KW-0963">Cytoplasm</keyword>
<dbReference type="PANTHER" id="PTHR34137:SF1">
    <property type="entry name" value="EXODEOXYRIBONUCLEASE 7 SMALL SUBUNIT"/>
    <property type="match status" value="1"/>
</dbReference>
<comment type="similarity">
    <text evidence="1 6">Belongs to the XseB family.</text>
</comment>
<keyword evidence="9" id="KW-1185">Reference proteome</keyword>
<protein>
    <recommendedName>
        <fullName evidence="6">Exodeoxyribonuclease 7 small subunit</fullName>
        <ecNumber evidence="6">3.1.11.6</ecNumber>
    </recommendedName>
    <alternativeName>
        <fullName evidence="6">Exodeoxyribonuclease VII small subunit</fullName>
        <shortName evidence="6">Exonuclease VII small subunit</shortName>
    </alternativeName>
</protein>
<dbReference type="SUPFAM" id="SSF116842">
    <property type="entry name" value="XseB-like"/>
    <property type="match status" value="1"/>
</dbReference>
<comment type="subunit">
    <text evidence="6">Heterooligomer composed of large and small subunits.</text>
</comment>
<sequence>MTDNNQAPEVEQLSYEAARDELVSIVRKLEGGQAPLEQTLALWERGEALARHCESILDSAQARMEAATKADTTQQTADPEPAQQ</sequence>
<evidence type="ECO:0000256" key="1">
    <source>
        <dbReference type="ARBA" id="ARBA00009998"/>
    </source>
</evidence>
<feature type="compositionally biased region" description="Low complexity" evidence="7">
    <location>
        <begin position="67"/>
        <end position="78"/>
    </location>
</feature>
<dbReference type="GO" id="GO:0008855">
    <property type="term" value="F:exodeoxyribonuclease VII activity"/>
    <property type="evidence" value="ECO:0007669"/>
    <property type="project" value="UniProtKB-EC"/>
</dbReference>
<comment type="caution">
    <text evidence="8">The sequence shown here is derived from an EMBL/GenBank/DDBJ whole genome shotgun (WGS) entry which is preliminary data.</text>
</comment>
<dbReference type="EMBL" id="JASXSX010000002">
    <property type="protein sequence ID" value="MDT3767839.1"/>
    <property type="molecule type" value="Genomic_DNA"/>
</dbReference>
<dbReference type="Pfam" id="PF02609">
    <property type="entry name" value="Exonuc_VII_S"/>
    <property type="match status" value="1"/>
</dbReference>
<dbReference type="Gene3D" id="1.10.287.1040">
    <property type="entry name" value="Exonuclease VII, small subunit"/>
    <property type="match status" value="1"/>
</dbReference>
<dbReference type="NCBIfam" id="NF002139">
    <property type="entry name" value="PRK00977.1-3"/>
    <property type="match status" value="1"/>
</dbReference>